<evidence type="ECO:0000256" key="1">
    <source>
        <dbReference type="SAM" id="SignalP"/>
    </source>
</evidence>
<dbReference type="AlphaFoldDB" id="A0A7S7RME0"/>
<gene>
    <name evidence="3" type="ORF">HUE88_09755</name>
</gene>
<sequence length="195" mass="21770">MKTTKHALFLSLFFLYSVGLHAQSDSQNVEYLGLFTPEQTTFIVGSGANALEIKRTMTSCGKNKGFFQPYVPAKGINPVTEAEMLNALNDKEAVIVDMRMENWYEDETIPTAINIPYSEIEVRLDELGCKQKGDNWDCSKAMKVYGFCNGPVCAQSPTGMRAMIRNGFPAEKIYYYRGGMLDWAALGLTTVKGKF</sequence>
<dbReference type="KEGG" id="sbal:HUE88_09755"/>
<keyword evidence="4" id="KW-1185">Reference proteome</keyword>
<dbReference type="Pfam" id="PF00581">
    <property type="entry name" value="Rhodanese"/>
    <property type="match status" value="1"/>
</dbReference>
<dbReference type="InterPro" id="IPR001763">
    <property type="entry name" value="Rhodanese-like_dom"/>
</dbReference>
<dbReference type="RefSeq" id="WP_194368542.1">
    <property type="nucleotide sequence ID" value="NZ_CP054492.1"/>
</dbReference>
<dbReference type="SMART" id="SM00450">
    <property type="entry name" value="RHOD"/>
    <property type="match status" value="1"/>
</dbReference>
<evidence type="ECO:0000313" key="3">
    <source>
        <dbReference type="EMBL" id="QOY51401.1"/>
    </source>
</evidence>
<dbReference type="Gene3D" id="3.40.250.10">
    <property type="entry name" value="Rhodanese-like domain"/>
    <property type="match status" value="1"/>
</dbReference>
<proteinExistence type="predicted"/>
<accession>A0A7S7RME0</accession>
<evidence type="ECO:0000313" key="4">
    <source>
        <dbReference type="Proteomes" id="UP000593994"/>
    </source>
</evidence>
<evidence type="ECO:0000259" key="2">
    <source>
        <dbReference type="PROSITE" id="PS50206"/>
    </source>
</evidence>
<dbReference type="EMBL" id="CP054492">
    <property type="protein sequence ID" value="QOY51401.1"/>
    <property type="molecule type" value="Genomic_DNA"/>
</dbReference>
<dbReference type="Proteomes" id="UP000593994">
    <property type="component" value="Chromosome"/>
</dbReference>
<feature type="chain" id="PRO_5032682367" evidence="1">
    <location>
        <begin position="23"/>
        <end position="195"/>
    </location>
</feature>
<dbReference type="PROSITE" id="PS50206">
    <property type="entry name" value="RHODANESE_3"/>
    <property type="match status" value="1"/>
</dbReference>
<dbReference type="CDD" id="cd00158">
    <property type="entry name" value="RHOD"/>
    <property type="match status" value="1"/>
</dbReference>
<dbReference type="InterPro" id="IPR050229">
    <property type="entry name" value="GlpE_sulfurtransferase"/>
</dbReference>
<dbReference type="PANTHER" id="PTHR43031">
    <property type="entry name" value="FAD-DEPENDENT OXIDOREDUCTASE"/>
    <property type="match status" value="1"/>
</dbReference>
<dbReference type="PANTHER" id="PTHR43031:SF1">
    <property type="entry name" value="PYRIDINE NUCLEOTIDE-DISULPHIDE OXIDOREDUCTASE"/>
    <property type="match status" value="1"/>
</dbReference>
<feature type="domain" description="Rhodanese" evidence="2">
    <location>
        <begin position="89"/>
        <end position="192"/>
    </location>
</feature>
<protein>
    <submittedName>
        <fullName evidence="3">Rhodanese-like domain-containing protein</fullName>
    </submittedName>
</protein>
<feature type="signal peptide" evidence="1">
    <location>
        <begin position="1"/>
        <end position="22"/>
    </location>
</feature>
<reference evidence="3 4" key="1">
    <citation type="submission" date="2020-05" db="EMBL/GenBank/DDBJ databases">
        <title>Sulfurimonas marisnigri, sp. nov., and Sulfurimonas baltica, sp. nov., manganese oxide reducing chemolithoautotrophs of the class Epsilonproteobacteria isolated from the pelagic redoxclines of the Black and Baltic Seas and emended description of the genus Sulfurimonas.</title>
        <authorList>
            <person name="Henkel J.V."/>
            <person name="Laudan C."/>
            <person name="Werner J."/>
            <person name="Neu T."/>
            <person name="Plewe S."/>
            <person name="Sproer C."/>
            <person name="Bunk B."/>
            <person name="Schulz-Vogt H.N."/>
        </authorList>
    </citation>
    <scope>NUCLEOTIDE SEQUENCE [LARGE SCALE GENOMIC DNA]</scope>
    <source>
        <strain evidence="3 4">GD2</strain>
    </source>
</reference>
<dbReference type="SUPFAM" id="SSF52821">
    <property type="entry name" value="Rhodanese/Cell cycle control phosphatase"/>
    <property type="match status" value="1"/>
</dbReference>
<keyword evidence="1" id="KW-0732">Signal</keyword>
<dbReference type="InterPro" id="IPR036873">
    <property type="entry name" value="Rhodanese-like_dom_sf"/>
</dbReference>
<organism evidence="3 4">
    <name type="scientific">Candidatus Sulfurimonas baltica</name>
    <dbReference type="NCBI Taxonomy" id="2740404"/>
    <lineage>
        <taxon>Bacteria</taxon>
        <taxon>Pseudomonadati</taxon>
        <taxon>Campylobacterota</taxon>
        <taxon>Epsilonproteobacteria</taxon>
        <taxon>Campylobacterales</taxon>
        <taxon>Sulfurimonadaceae</taxon>
        <taxon>Sulfurimonas</taxon>
    </lineage>
</organism>
<name>A0A7S7RME0_9BACT</name>